<dbReference type="Pfam" id="PF00498">
    <property type="entry name" value="FHA"/>
    <property type="match status" value="1"/>
</dbReference>
<protein>
    <submittedName>
        <fullName evidence="3">FHA domain protein</fullName>
    </submittedName>
</protein>
<proteinExistence type="predicted"/>
<keyword evidence="4" id="KW-1185">Reference proteome</keyword>
<dbReference type="InterPro" id="IPR000253">
    <property type="entry name" value="FHA_dom"/>
</dbReference>
<keyword evidence="1" id="KW-0597">Phosphoprotein</keyword>
<accession>A0A2Z3RY70</accession>
<name>A0A2Z3RY70_9MICO</name>
<dbReference type="OrthoDB" id="5485098at2"/>
<dbReference type="KEGG" id="aum:AURMO_01152"/>
<evidence type="ECO:0000259" key="2">
    <source>
        <dbReference type="PROSITE" id="PS50006"/>
    </source>
</evidence>
<dbReference type="PROSITE" id="PS50006">
    <property type="entry name" value="FHA_DOMAIN"/>
    <property type="match status" value="1"/>
</dbReference>
<sequence length="222" mass="23258">MSTPDDNTRINVNDDTVIGADASDDTIITVPIDETVVGSVEIIDDSTVIGDVVPSEETVITSDDTVIPETTDEYNTLIGSLMDTSLGLSGLIEEVEESSGDVGDTAPQQELISRFRLRHINGTKYELTKPLIMGRLPAAPLRGDRGVTLVVLASPDGVVSSTHARVEVLGDVVVVTDLRSTNGTRVINPGQPTVLLAPGDSMALGVGAIIDLGDGNRLEVLG</sequence>
<dbReference type="EMBL" id="CP023994">
    <property type="protein sequence ID" value="AWR21745.1"/>
    <property type="molecule type" value="Genomic_DNA"/>
</dbReference>
<feature type="domain" description="FHA" evidence="2">
    <location>
        <begin position="131"/>
        <end position="186"/>
    </location>
</feature>
<dbReference type="Proteomes" id="UP000246894">
    <property type="component" value="Chromosome"/>
</dbReference>
<evidence type="ECO:0000313" key="3">
    <source>
        <dbReference type="EMBL" id="AWR21745.1"/>
    </source>
</evidence>
<organism evidence="3 4">
    <name type="scientific">Aurantimicrobium photophilum</name>
    <dbReference type="NCBI Taxonomy" id="1987356"/>
    <lineage>
        <taxon>Bacteria</taxon>
        <taxon>Bacillati</taxon>
        <taxon>Actinomycetota</taxon>
        <taxon>Actinomycetes</taxon>
        <taxon>Micrococcales</taxon>
        <taxon>Microbacteriaceae</taxon>
        <taxon>Aurantimicrobium</taxon>
    </lineage>
</organism>
<dbReference type="RefSeq" id="WP_110233879.1">
    <property type="nucleotide sequence ID" value="NZ_CP023994.1"/>
</dbReference>
<dbReference type="InterPro" id="IPR008984">
    <property type="entry name" value="SMAD_FHA_dom_sf"/>
</dbReference>
<reference evidence="3 4" key="1">
    <citation type="submission" date="2017-10" db="EMBL/GenBank/DDBJ databases">
        <title>Genome of an Actinobacterium that displays light-enhanced growth.</title>
        <authorList>
            <person name="Maresca J.A."/>
            <person name="Hempel P."/>
            <person name="Shevchenko O."/>
            <person name="Miller K.J."/>
            <person name="Hahn M.W."/>
        </authorList>
    </citation>
    <scope>NUCLEOTIDE SEQUENCE [LARGE SCALE GENOMIC DNA]</scope>
    <source>
        <strain evidence="3 4">MWH-Mo1</strain>
    </source>
</reference>
<dbReference type="SUPFAM" id="SSF49879">
    <property type="entry name" value="SMAD/FHA domain"/>
    <property type="match status" value="1"/>
</dbReference>
<gene>
    <name evidence="3" type="ORF">AURMO_01152</name>
</gene>
<dbReference type="AlphaFoldDB" id="A0A2Z3RY70"/>
<evidence type="ECO:0000256" key="1">
    <source>
        <dbReference type="ARBA" id="ARBA00022553"/>
    </source>
</evidence>
<evidence type="ECO:0000313" key="4">
    <source>
        <dbReference type="Proteomes" id="UP000246894"/>
    </source>
</evidence>
<dbReference type="Gene3D" id="2.60.200.20">
    <property type="match status" value="1"/>
</dbReference>